<dbReference type="EMBL" id="CP028941">
    <property type="protein sequence ID" value="QKM62147.1"/>
    <property type="molecule type" value="Genomic_DNA"/>
</dbReference>
<gene>
    <name evidence="1" type="ORF">DCO16_03070</name>
</gene>
<name>A0A6M9PTD4_9BURK</name>
<dbReference type="KEGG" id="pani:DCO16_03070"/>
<sequence>MGIASKVRPIFWGLLMKLCIQEHKHLCVLSTLQDCRMRFRIEPKLLPKKYLKEMINKKVARRRQGDLGYRSREPKYFPLFQVSTREIIFKRVFCREGLHLFCIFYYEFNVYRLWQSE</sequence>
<proteinExistence type="predicted"/>
<evidence type="ECO:0000313" key="2">
    <source>
        <dbReference type="Proteomes" id="UP000500806"/>
    </source>
</evidence>
<dbReference type="Proteomes" id="UP000500806">
    <property type="component" value="Chromosome"/>
</dbReference>
<evidence type="ECO:0000313" key="1">
    <source>
        <dbReference type="EMBL" id="QKM62147.1"/>
    </source>
</evidence>
<organism evidence="1 2">
    <name type="scientific">Polynucleobacter antarcticus</name>
    <dbReference type="NCBI Taxonomy" id="1743162"/>
    <lineage>
        <taxon>Bacteria</taxon>
        <taxon>Pseudomonadati</taxon>
        <taxon>Pseudomonadota</taxon>
        <taxon>Betaproteobacteria</taxon>
        <taxon>Burkholderiales</taxon>
        <taxon>Burkholderiaceae</taxon>
        <taxon>Polynucleobacter</taxon>
    </lineage>
</organism>
<protein>
    <submittedName>
        <fullName evidence="1">Uncharacterized protein</fullName>
    </submittedName>
</protein>
<dbReference type="AlphaFoldDB" id="A0A6M9PTD4"/>
<keyword evidence="2" id="KW-1185">Reference proteome</keyword>
<accession>A0A6M9PTD4</accession>
<reference evidence="1 2" key="1">
    <citation type="submission" date="2018-04" db="EMBL/GenBank/DDBJ databases">
        <title>Polynucleobacter sp. LimPoW16 genome.</title>
        <authorList>
            <person name="Hahn M.W."/>
        </authorList>
    </citation>
    <scope>NUCLEOTIDE SEQUENCE [LARGE SCALE GENOMIC DNA]</scope>
    <source>
        <strain evidence="1 2">LimPoW16</strain>
    </source>
</reference>